<keyword evidence="7" id="KW-1185">Reference proteome</keyword>
<reference evidence="6 7" key="1">
    <citation type="journal article" date="2019" name="Nat. Commun.">
        <title>A new type of DNA phosphorothioation-based antiviral system in archaea.</title>
        <authorList>
            <person name="Xiong L."/>
            <person name="Liu S."/>
            <person name="Chen S."/>
            <person name="Xiao Y."/>
            <person name="Zhu B."/>
            <person name="Gao Y."/>
            <person name="Zhang Y."/>
            <person name="Chen B."/>
            <person name="Luo J."/>
            <person name="Deng Z."/>
            <person name="Chen X."/>
            <person name="Wang L."/>
            <person name="Chen S."/>
        </authorList>
    </citation>
    <scope>NUCLEOTIDE SEQUENCE [LARGE SCALE GENOMIC DNA]</scope>
    <source>
        <strain evidence="6 7">CBA1105</strain>
    </source>
</reference>
<feature type="domain" description="PilB3-like N-terminal" evidence="5">
    <location>
        <begin position="84"/>
        <end position="127"/>
    </location>
</feature>
<dbReference type="OrthoDB" id="33500at2157"/>
<sequence length="610" mass="69161">MSEQGQAPEPKSGSGEGVSPEDVSKTQATAVLEGELDLDESTGSEIVLYDHPTVTQVLGDVYEYFEELSGSVVDPPEAAFIASQFFDFSYLDRYEEVSWKWVAEPFAYVTILHDEAENEYRYHVVEPVLDDFERYVRGDLIEMLRNNLMYRDFDDHDREAAFRREARTLIEEQAAAVESGTIHKLLYYLIRDFIDYGPIDPIMSDDAIEDVSCDGADIPVFVYHRRYRDLKTNVSFDSEHLNAFTFRLAQRSGKQMTVSNPLVDATLPNGSRIQLTLGGDISTRGSNFTIRKFAEIPLTPIELIEWDTFSVEQMAYFWLAIENNKSLIFAGGTGSGKTSSLNAVSFFIPPSSKVVTIEDTREIDLPHENWIQSVTRGAVTSEGRGEVTMYQLLQAALRQRPEYLLVGEIRTEERVALTFFQAMSTGHTSYTTLHADSIETVLSRLLNPPLNVPTQMVQELDVVSVQQQTFLDDQRVRRNRTITELRADPADPNAIETHEVFRRNAKDDSHEMVADSELLVEIADDRGWTDKELQTEFDRRKSVLRYLLDNDITGYEAVSKALKRYVRDPDRLLKAIEAGTLTHEDLTDEGPAPSEIEPSDLNVTDIVEEL</sequence>
<dbReference type="InterPro" id="IPR027417">
    <property type="entry name" value="P-loop_NTPase"/>
</dbReference>
<accession>A0A4D6HDI9</accession>
<organism evidence="6 7">
    <name type="scientific">Halapricum salinum</name>
    <dbReference type="NCBI Taxonomy" id="1457250"/>
    <lineage>
        <taxon>Archaea</taxon>
        <taxon>Methanobacteriati</taxon>
        <taxon>Methanobacteriota</taxon>
        <taxon>Stenosarchaea group</taxon>
        <taxon>Halobacteria</taxon>
        <taxon>Halobacteriales</taxon>
        <taxon>Haloarculaceae</taxon>
        <taxon>Halapricum</taxon>
    </lineage>
</organism>
<dbReference type="SUPFAM" id="SSF52540">
    <property type="entry name" value="P-loop containing nucleoside triphosphate hydrolases"/>
    <property type="match status" value="1"/>
</dbReference>
<evidence type="ECO:0000259" key="3">
    <source>
        <dbReference type="Pfam" id="PF00437"/>
    </source>
</evidence>
<dbReference type="Gene3D" id="3.40.50.300">
    <property type="entry name" value="P-loop containing nucleotide triphosphate hydrolases"/>
    <property type="match status" value="1"/>
</dbReference>
<evidence type="ECO:0000256" key="2">
    <source>
        <dbReference type="SAM" id="MobiDB-lite"/>
    </source>
</evidence>
<feature type="domain" description="Bacterial type II secretion system protein E" evidence="3">
    <location>
        <begin position="254"/>
        <end position="470"/>
    </location>
</feature>
<dbReference type="Pfam" id="PF00437">
    <property type="entry name" value="T2SSE"/>
    <property type="match status" value="1"/>
</dbReference>
<feature type="region of interest" description="Disordered" evidence="2">
    <location>
        <begin position="583"/>
        <end position="604"/>
    </location>
</feature>
<dbReference type="STRING" id="1457250.GCA_000755225_01272"/>
<feature type="domain" description="PilB3-like C-terminal" evidence="4">
    <location>
        <begin position="514"/>
        <end position="589"/>
    </location>
</feature>
<protein>
    <submittedName>
        <fullName evidence="6">Type II secretion system protein</fullName>
    </submittedName>
</protein>
<comment type="similarity">
    <text evidence="1">Belongs to the GSP E family.</text>
</comment>
<dbReference type="GO" id="GO:0016887">
    <property type="term" value="F:ATP hydrolysis activity"/>
    <property type="evidence" value="ECO:0007669"/>
    <property type="project" value="InterPro"/>
</dbReference>
<evidence type="ECO:0000259" key="4">
    <source>
        <dbReference type="Pfam" id="PF23989"/>
    </source>
</evidence>
<evidence type="ECO:0000313" key="6">
    <source>
        <dbReference type="EMBL" id="QCC51218.1"/>
    </source>
</evidence>
<proteinExistence type="inferred from homology"/>
<feature type="region of interest" description="Disordered" evidence="2">
    <location>
        <begin position="1"/>
        <end position="26"/>
    </location>
</feature>
<dbReference type="EMBL" id="CP031310">
    <property type="protein sequence ID" value="QCC51218.1"/>
    <property type="molecule type" value="Genomic_DNA"/>
</dbReference>
<dbReference type="GeneID" id="39847832"/>
<dbReference type="AlphaFoldDB" id="A0A4D6HDI9"/>
<dbReference type="CDD" id="cd01130">
    <property type="entry name" value="VirB11-like_ATPase"/>
    <property type="match status" value="1"/>
</dbReference>
<evidence type="ECO:0000259" key="5">
    <source>
        <dbReference type="Pfam" id="PF23990"/>
    </source>
</evidence>
<dbReference type="InterPro" id="IPR056570">
    <property type="entry name" value="PilB3-like_N"/>
</dbReference>
<dbReference type="PANTHER" id="PTHR30486">
    <property type="entry name" value="TWITCHING MOTILITY PROTEIN PILT"/>
    <property type="match status" value="1"/>
</dbReference>
<dbReference type="Gene3D" id="3.30.450.380">
    <property type="match status" value="1"/>
</dbReference>
<dbReference type="InterPro" id="IPR056571">
    <property type="entry name" value="PilB3-like_C"/>
</dbReference>
<gene>
    <name evidence="6" type="ORF">DV733_08160</name>
</gene>
<dbReference type="InterPro" id="IPR001482">
    <property type="entry name" value="T2SS/T4SS_dom"/>
</dbReference>
<evidence type="ECO:0000256" key="1">
    <source>
        <dbReference type="ARBA" id="ARBA00006611"/>
    </source>
</evidence>
<dbReference type="Pfam" id="PF23990">
    <property type="entry name" value="PilB3_N"/>
    <property type="match status" value="1"/>
</dbReference>
<dbReference type="KEGG" id="hsn:DV733_08160"/>
<dbReference type="RefSeq" id="WP_049995171.1">
    <property type="nucleotide sequence ID" value="NZ_CP031310.1"/>
</dbReference>
<dbReference type="Pfam" id="PF23989">
    <property type="entry name" value="PilB3_C"/>
    <property type="match status" value="1"/>
</dbReference>
<evidence type="ECO:0000313" key="7">
    <source>
        <dbReference type="Proteomes" id="UP000296706"/>
    </source>
</evidence>
<dbReference type="PANTHER" id="PTHR30486:SF6">
    <property type="entry name" value="TYPE IV PILUS RETRACTATION ATPASE PILT"/>
    <property type="match status" value="1"/>
</dbReference>
<dbReference type="Proteomes" id="UP000296706">
    <property type="component" value="Chromosome"/>
</dbReference>
<name>A0A4D6HDI9_9EURY</name>
<dbReference type="InterPro" id="IPR050921">
    <property type="entry name" value="T4SS_GSP_E_ATPase"/>
</dbReference>